<organism evidence="2 3">
    <name type="scientific">Podarcis muralis</name>
    <name type="common">Wall lizard</name>
    <name type="synonym">Lacerta muralis</name>
    <dbReference type="NCBI Taxonomy" id="64176"/>
    <lineage>
        <taxon>Eukaryota</taxon>
        <taxon>Metazoa</taxon>
        <taxon>Chordata</taxon>
        <taxon>Craniata</taxon>
        <taxon>Vertebrata</taxon>
        <taxon>Euteleostomi</taxon>
        <taxon>Lepidosauria</taxon>
        <taxon>Squamata</taxon>
        <taxon>Bifurcata</taxon>
        <taxon>Unidentata</taxon>
        <taxon>Episquamata</taxon>
        <taxon>Laterata</taxon>
        <taxon>Lacertibaenia</taxon>
        <taxon>Lacertidae</taxon>
        <taxon>Podarcis</taxon>
    </lineage>
</organism>
<dbReference type="InterPro" id="IPR000477">
    <property type="entry name" value="RT_dom"/>
</dbReference>
<dbReference type="InterPro" id="IPR005135">
    <property type="entry name" value="Endo/exonuclease/phosphatase"/>
</dbReference>
<dbReference type="Gene3D" id="3.60.10.10">
    <property type="entry name" value="Endonuclease/exonuclease/phosphatase"/>
    <property type="match status" value="1"/>
</dbReference>
<reference evidence="2" key="1">
    <citation type="submission" date="2025-08" db="UniProtKB">
        <authorList>
            <consortium name="Ensembl"/>
        </authorList>
    </citation>
    <scope>IDENTIFICATION</scope>
</reference>
<dbReference type="PANTHER" id="PTHR31635:SF196">
    <property type="entry name" value="REVERSE TRANSCRIPTASE DOMAIN-CONTAINING PROTEIN-RELATED"/>
    <property type="match status" value="1"/>
</dbReference>
<accession>A0A670K2G6</accession>
<keyword evidence="3" id="KW-1185">Reference proteome</keyword>
<dbReference type="Ensembl" id="ENSPMRT00000032835.1">
    <property type="protein sequence ID" value="ENSPMRP00000030956.1"/>
    <property type="gene ID" value="ENSPMRG00000020059.1"/>
</dbReference>
<dbReference type="Proteomes" id="UP000472272">
    <property type="component" value="Unplaced"/>
</dbReference>
<dbReference type="SUPFAM" id="SSF56672">
    <property type="entry name" value="DNA/RNA polymerases"/>
    <property type="match status" value="1"/>
</dbReference>
<proteinExistence type="predicted"/>
<dbReference type="AlphaFoldDB" id="A0A670K2G6"/>
<dbReference type="PANTHER" id="PTHR31635">
    <property type="entry name" value="REVERSE TRANSCRIPTASE DOMAIN-CONTAINING PROTEIN-RELATED"/>
    <property type="match status" value="1"/>
</dbReference>
<protein>
    <recommendedName>
        <fullName evidence="1">Reverse transcriptase domain-containing protein</fullName>
    </recommendedName>
</protein>
<evidence type="ECO:0000259" key="1">
    <source>
        <dbReference type="PROSITE" id="PS50878"/>
    </source>
</evidence>
<dbReference type="PROSITE" id="PS50878">
    <property type="entry name" value="RT_POL"/>
    <property type="match status" value="1"/>
</dbReference>
<dbReference type="GO" id="GO:0003824">
    <property type="term" value="F:catalytic activity"/>
    <property type="evidence" value="ECO:0007669"/>
    <property type="project" value="InterPro"/>
</dbReference>
<dbReference type="InterPro" id="IPR043502">
    <property type="entry name" value="DNA/RNA_pol_sf"/>
</dbReference>
<dbReference type="GeneTree" id="ENSGT01150000286916"/>
<sequence length="1241" mass="147449">MTLKILNWNVNGLNNKNKRNQITHVLLKKNYDLICLQETHIINKHKRLLCNKRLGLDFVTSDRVKKRGVVLYIKEKYEPQLLYKDDQGRVIIVQMVSQGEKIIVVGIYAPNDKKSAFYSELGDKLMEWMDQKMILMGDFNGVVSPNLDKLTKKQEKKEGKLPRSFFDMVNNLGLTDAWRLKNPTIKQYTFFSNPNQSWGRIDSIWISKELTQNLIKSEILPRIISDHNAVYIELKGKDIKTTRWRMNEFLFNDQKIVNKAIETIEDYFKWNLNGETAIETVWDAGKAVMRGFLIQKNSQVRKEKESKKEQILTQIMENEKKLTINPSEEIAKQNIKILQAKLSTIIDQEVEWKIKMMNQRTFESANKIGKYLAWQIRERRKQNTISKIREGERIVEEPKEIRKIFQKYYKDLYKRGKETKQEIEHFLQEHHLKQIPKEEKEILDQKITQEEIKKAIKKMKNGKVPGPDGLSAKYYKTLSNQISPVLGEVMNNILKEGRIPNTWKEAYITLIPKKEADTLEVKNYRPISLLNNDYKLFADIMAERLKKVLNNRIHKDQTGFLPGRQLRDNVRNLIDIIEYLDMSIDRQAALVFIDAEKAFDNISWDFLKKSLEMMGMGEKFRKGIEAIYKEQKAKLVINNTTTEYFSIYKGTRQGCPLSPLLFITVLEILNERLRGATEVTGVKVGKREYKIKAFADDIVLTLEDPKNSVKEALQKIDEFGAVAGLKVNKNKTKMLVKNLTKEEMIDLERRTEIVVAKKVKYLGIWVTAKNINLYKDNYDATWRIIKKDMEIWGRMKLSFLGRIAVVKMNILPRMLFLFQTIPILKGLKQCKEWQRALAKYIWQGKRPRIKMKILIDKKERGGFSLPDLSLYYEAACILWLKDWIKLENRELLDLEGFNNRYGWHSYLWYGKVKVHKSFLDHIFRGPLYQAWERNKNLLERKTPWWISPIEALTVKKINMEEINATYEEMLRKTDQGPKLRPYEEIKNLFTGWLQYHQVNDLLKEDKRKVGFDDKKSKFNIEVIEGKNKTLSRIYDILLEWYTKDEEVKEAMIKWAIDFGYNIDFERWIEVWNCNIKFTACMALRENIWKMLYRWYHTPVKLAKMYRLKDKRCWKCGEVEGDLYHLWWTCKKVKGFWESIYNELKKIFKYTFPKRPEAFLLGMMDKEIKKEDRTIFLYATTAARIMLAQYWKVETIPNIKDWQIRMVNYAELDKLTGKIRDQDEQKFLKNWSKFWKYIGINV</sequence>
<feature type="domain" description="Reverse transcriptase" evidence="1">
    <location>
        <begin position="492"/>
        <end position="766"/>
    </location>
</feature>
<evidence type="ECO:0000313" key="3">
    <source>
        <dbReference type="Proteomes" id="UP000472272"/>
    </source>
</evidence>
<dbReference type="CDD" id="cd01650">
    <property type="entry name" value="RT_nLTR_like"/>
    <property type="match status" value="1"/>
</dbReference>
<reference evidence="2" key="2">
    <citation type="submission" date="2025-09" db="UniProtKB">
        <authorList>
            <consortium name="Ensembl"/>
        </authorList>
    </citation>
    <scope>IDENTIFICATION</scope>
</reference>
<name>A0A670K2G6_PODMU</name>
<evidence type="ECO:0000313" key="2">
    <source>
        <dbReference type="Ensembl" id="ENSPMRP00000030956.1"/>
    </source>
</evidence>
<dbReference type="CDD" id="cd09076">
    <property type="entry name" value="L1-EN"/>
    <property type="match status" value="1"/>
</dbReference>
<dbReference type="InterPro" id="IPR036691">
    <property type="entry name" value="Endo/exonu/phosph_ase_sf"/>
</dbReference>
<dbReference type="Pfam" id="PF00078">
    <property type="entry name" value="RVT_1"/>
    <property type="match status" value="1"/>
</dbReference>
<dbReference type="SUPFAM" id="SSF56219">
    <property type="entry name" value="DNase I-like"/>
    <property type="match status" value="1"/>
</dbReference>
<dbReference type="Pfam" id="PF03372">
    <property type="entry name" value="Exo_endo_phos"/>
    <property type="match status" value="1"/>
</dbReference>